<sequence>MRTRPVSSRTLERNVLVIEVEFRSGRIAGLLALAAAELKLVNDDAQLVALLVILGPLRVAQLAVDGDLGSLEEVLGQLLGAGAEQGALDEHGGIDVLALGVLALLVDRDGEPCDCEAAGGCAHLHVARQVALDDDSVDCHA</sequence>
<reference evidence="1" key="1">
    <citation type="submission" date="2019-11" db="EMBL/GenBank/DDBJ databases">
        <authorList>
            <person name="Feng L."/>
        </authorList>
    </citation>
    <scope>NUCLEOTIDE SEQUENCE</scope>
    <source>
        <strain evidence="1">CnexileLFYP112</strain>
    </source>
</reference>
<proteinExistence type="predicted"/>
<evidence type="ECO:0000313" key="1">
    <source>
        <dbReference type="EMBL" id="VYT23126.1"/>
    </source>
</evidence>
<gene>
    <name evidence="1" type="ORF">CNLFYP112_02379</name>
</gene>
<organism evidence="1">
    <name type="scientific">[Clostridium] nexile</name>
    <dbReference type="NCBI Taxonomy" id="29361"/>
    <lineage>
        <taxon>Bacteria</taxon>
        <taxon>Bacillati</taxon>
        <taxon>Bacillota</taxon>
        <taxon>Clostridia</taxon>
        <taxon>Lachnospirales</taxon>
        <taxon>Lachnospiraceae</taxon>
        <taxon>Tyzzerella</taxon>
    </lineage>
</organism>
<protein>
    <submittedName>
        <fullName evidence="1">Uncharacterized protein</fullName>
    </submittedName>
</protein>
<dbReference type="AlphaFoldDB" id="A0A6N2V837"/>
<dbReference type="EMBL" id="CACRTG010000021">
    <property type="protein sequence ID" value="VYT23126.1"/>
    <property type="molecule type" value="Genomic_DNA"/>
</dbReference>
<name>A0A6N2V837_9FIRM</name>
<accession>A0A6N2V837</accession>